<dbReference type="PANTHER" id="PTHR30269:SF0">
    <property type="entry name" value="MEMBRANE TRANSPORTER PROTEIN YFCA-RELATED"/>
    <property type="match status" value="1"/>
</dbReference>
<proteinExistence type="inferred from homology"/>
<keyword evidence="3" id="KW-0813">Transport</keyword>
<comment type="subcellular location">
    <subcellularLocation>
        <location evidence="1 8">Cell membrane</location>
        <topology evidence="1 8">Multi-pass membrane protein</topology>
    </subcellularLocation>
</comment>
<feature type="transmembrane region" description="Helical" evidence="8">
    <location>
        <begin position="99"/>
        <end position="121"/>
    </location>
</feature>
<organism evidence="9 10">
    <name type="scientific">Angustibacter luteus</name>
    <dbReference type="NCBI Taxonomy" id="658456"/>
    <lineage>
        <taxon>Bacteria</taxon>
        <taxon>Bacillati</taxon>
        <taxon>Actinomycetota</taxon>
        <taxon>Actinomycetes</taxon>
        <taxon>Kineosporiales</taxon>
        <taxon>Kineosporiaceae</taxon>
    </lineage>
</organism>
<name>A0ABW1JAV1_9ACTN</name>
<sequence length="258" mass="26725">MSWFEVLAIFAAGVAAGTINTIVGSGSLITFPTLLAFGFPPVTANVSNNIGLVPGGVSGTWGYRCELAGQGRLLRLLAPMSFVGAMVGALLLLRLPASAFEAIVPVLLAISLVLVVLQPRLQARVAARHADPDQDESRWHRALLMAGTLGAGAYGGYFGAAQGVLLMGLLGSLVPESMQRLNGVKNVLALVVNSVAALTFLVVARDHIDWRVVALIAAGSLLGGVLGSRYGRRLPPGALRVFIVVVGLVAIVKVVTTG</sequence>
<evidence type="ECO:0000256" key="1">
    <source>
        <dbReference type="ARBA" id="ARBA00004651"/>
    </source>
</evidence>
<dbReference type="InterPro" id="IPR052017">
    <property type="entry name" value="TSUP"/>
</dbReference>
<dbReference type="Pfam" id="PF01925">
    <property type="entry name" value="TauE"/>
    <property type="match status" value="1"/>
</dbReference>
<dbReference type="PANTHER" id="PTHR30269">
    <property type="entry name" value="TRANSMEMBRANE PROTEIN YFCA"/>
    <property type="match status" value="1"/>
</dbReference>
<accession>A0ABW1JAV1</accession>
<keyword evidence="10" id="KW-1185">Reference proteome</keyword>
<comment type="similarity">
    <text evidence="2 8">Belongs to the 4-toluene sulfonate uptake permease (TSUP) (TC 2.A.102) family.</text>
</comment>
<dbReference type="RefSeq" id="WP_345716921.1">
    <property type="nucleotide sequence ID" value="NZ_BAABFP010000005.1"/>
</dbReference>
<feature type="transmembrane region" description="Helical" evidence="8">
    <location>
        <begin position="187"/>
        <end position="205"/>
    </location>
</feature>
<dbReference type="EMBL" id="JBHSRD010000002">
    <property type="protein sequence ID" value="MFC6006057.1"/>
    <property type="molecule type" value="Genomic_DNA"/>
</dbReference>
<evidence type="ECO:0000313" key="10">
    <source>
        <dbReference type="Proteomes" id="UP001596189"/>
    </source>
</evidence>
<dbReference type="InterPro" id="IPR002781">
    <property type="entry name" value="TM_pro_TauE-like"/>
</dbReference>
<evidence type="ECO:0000313" key="9">
    <source>
        <dbReference type="EMBL" id="MFC6006057.1"/>
    </source>
</evidence>
<evidence type="ECO:0000256" key="8">
    <source>
        <dbReference type="RuleBase" id="RU363041"/>
    </source>
</evidence>
<evidence type="ECO:0000256" key="2">
    <source>
        <dbReference type="ARBA" id="ARBA00009142"/>
    </source>
</evidence>
<feature type="transmembrane region" description="Helical" evidence="8">
    <location>
        <begin position="73"/>
        <end position="93"/>
    </location>
</feature>
<feature type="transmembrane region" description="Helical" evidence="8">
    <location>
        <begin position="237"/>
        <end position="256"/>
    </location>
</feature>
<evidence type="ECO:0000256" key="4">
    <source>
        <dbReference type="ARBA" id="ARBA00022475"/>
    </source>
</evidence>
<protein>
    <recommendedName>
        <fullName evidence="8">Probable membrane transporter protein</fullName>
    </recommendedName>
</protein>
<keyword evidence="6 8" id="KW-1133">Transmembrane helix</keyword>
<evidence type="ECO:0000256" key="7">
    <source>
        <dbReference type="ARBA" id="ARBA00023136"/>
    </source>
</evidence>
<evidence type="ECO:0000256" key="3">
    <source>
        <dbReference type="ARBA" id="ARBA00022448"/>
    </source>
</evidence>
<reference evidence="10" key="1">
    <citation type="journal article" date="2019" name="Int. J. Syst. Evol. Microbiol.">
        <title>The Global Catalogue of Microorganisms (GCM) 10K type strain sequencing project: providing services to taxonomists for standard genome sequencing and annotation.</title>
        <authorList>
            <consortium name="The Broad Institute Genomics Platform"/>
            <consortium name="The Broad Institute Genome Sequencing Center for Infectious Disease"/>
            <person name="Wu L."/>
            <person name="Ma J."/>
        </authorList>
    </citation>
    <scope>NUCLEOTIDE SEQUENCE [LARGE SCALE GENOMIC DNA]</scope>
    <source>
        <strain evidence="10">KACC 14249</strain>
    </source>
</reference>
<evidence type="ECO:0000256" key="6">
    <source>
        <dbReference type="ARBA" id="ARBA00022989"/>
    </source>
</evidence>
<gene>
    <name evidence="9" type="ORF">ACFQDO_02845</name>
</gene>
<keyword evidence="4 8" id="KW-1003">Cell membrane</keyword>
<feature type="transmembrane region" description="Helical" evidence="8">
    <location>
        <begin position="6"/>
        <end position="31"/>
    </location>
</feature>
<comment type="caution">
    <text evidence="9">The sequence shown here is derived from an EMBL/GenBank/DDBJ whole genome shotgun (WGS) entry which is preliminary data.</text>
</comment>
<keyword evidence="5 8" id="KW-0812">Transmembrane</keyword>
<dbReference type="Proteomes" id="UP001596189">
    <property type="component" value="Unassembled WGS sequence"/>
</dbReference>
<feature type="transmembrane region" description="Helical" evidence="8">
    <location>
        <begin position="142"/>
        <end position="167"/>
    </location>
</feature>
<evidence type="ECO:0000256" key="5">
    <source>
        <dbReference type="ARBA" id="ARBA00022692"/>
    </source>
</evidence>
<feature type="transmembrane region" description="Helical" evidence="8">
    <location>
        <begin position="212"/>
        <end position="231"/>
    </location>
</feature>
<keyword evidence="7 8" id="KW-0472">Membrane</keyword>